<dbReference type="Pfam" id="PF00107">
    <property type="entry name" value="ADH_zinc_N"/>
    <property type="match status" value="1"/>
</dbReference>
<sequence>MPQNARALVVRELGGPFTLEDIIVDDIRPDEALVKIEASGICRTDLHCAAGHRPVQVPAIFGHEGSCAGTVLQVGEQITDIQPGDKVLLSYSICRVCKQCRSGNRAYCERILALNFSGKREDGSSPLSLPDGQALFSNFFGQSSFSDIAVVNGTSLVKVAADTPLQLFASLGCSMQTGVGAIFNTLDVQPGSTVAVFGVGSLGLYAIMACKLRQAKNVIAIDIQPSRLTLASELGATATIDSSQGDVAEEIRKICGPSGIERALDCSGVAEIIETMIESLGTRGKACSVGSNAPGTRISIDVHKHFVRGTQYVGSHQGDSDPHEMAPMLLKGYSLGRLPLEKITTAYKVEDFQRAFDDVQSGKTVKAILTWN</sequence>
<dbReference type="InterPro" id="IPR036291">
    <property type="entry name" value="NAD(P)-bd_dom_sf"/>
</dbReference>
<organism evidence="7 8">
    <name type="scientific">Aureobasidium namibiae CBS 147.97</name>
    <dbReference type="NCBI Taxonomy" id="1043004"/>
    <lineage>
        <taxon>Eukaryota</taxon>
        <taxon>Fungi</taxon>
        <taxon>Dikarya</taxon>
        <taxon>Ascomycota</taxon>
        <taxon>Pezizomycotina</taxon>
        <taxon>Dothideomycetes</taxon>
        <taxon>Dothideomycetidae</taxon>
        <taxon>Dothideales</taxon>
        <taxon>Saccotheciaceae</taxon>
        <taxon>Aureobasidium</taxon>
    </lineage>
</organism>
<evidence type="ECO:0000259" key="6">
    <source>
        <dbReference type="SMART" id="SM00829"/>
    </source>
</evidence>
<dbReference type="CDD" id="cd08278">
    <property type="entry name" value="benzyl_alcohol_DH"/>
    <property type="match status" value="1"/>
</dbReference>
<feature type="domain" description="Enoyl reductase (ER)" evidence="6">
    <location>
        <begin position="14"/>
        <end position="369"/>
    </location>
</feature>
<dbReference type="Proteomes" id="UP000027730">
    <property type="component" value="Unassembled WGS sequence"/>
</dbReference>
<dbReference type="InterPro" id="IPR020843">
    <property type="entry name" value="ER"/>
</dbReference>
<evidence type="ECO:0000256" key="4">
    <source>
        <dbReference type="ARBA" id="ARBA00022833"/>
    </source>
</evidence>
<dbReference type="SUPFAM" id="SSF50129">
    <property type="entry name" value="GroES-like"/>
    <property type="match status" value="1"/>
</dbReference>
<keyword evidence="8" id="KW-1185">Reference proteome</keyword>
<evidence type="ECO:0000256" key="3">
    <source>
        <dbReference type="ARBA" id="ARBA00022723"/>
    </source>
</evidence>
<dbReference type="AlphaFoldDB" id="A0A074WZG3"/>
<evidence type="ECO:0000256" key="5">
    <source>
        <dbReference type="ARBA" id="ARBA00023002"/>
    </source>
</evidence>
<dbReference type="GeneID" id="25409701"/>
<dbReference type="STRING" id="1043004.A0A074WZG3"/>
<dbReference type="InterPro" id="IPR011032">
    <property type="entry name" value="GroES-like_sf"/>
</dbReference>
<dbReference type="OrthoDB" id="1560166at2759"/>
<gene>
    <name evidence="7" type="ORF">M436DRAFT_42197</name>
</gene>
<evidence type="ECO:0000256" key="1">
    <source>
        <dbReference type="ARBA" id="ARBA00001947"/>
    </source>
</evidence>
<comment type="similarity">
    <text evidence="2">Belongs to the zinc-containing alcohol dehydrogenase family.</text>
</comment>
<protein>
    <submittedName>
        <fullName evidence="7">GroES-like protein</fullName>
    </submittedName>
</protein>
<accession>A0A074WZG3</accession>
<dbReference type="Gene3D" id="3.40.50.720">
    <property type="entry name" value="NAD(P)-binding Rossmann-like Domain"/>
    <property type="match status" value="1"/>
</dbReference>
<keyword evidence="3" id="KW-0479">Metal-binding</keyword>
<comment type="cofactor">
    <cofactor evidence="1">
        <name>Zn(2+)</name>
        <dbReference type="ChEBI" id="CHEBI:29105"/>
    </cofactor>
</comment>
<dbReference type="Pfam" id="PF08240">
    <property type="entry name" value="ADH_N"/>
    <property type="match status" value="1"/>
</dbReference>
<dbReference type="SMART" id="SM00829">
    <property type="entry name" value="PKS_ER"/>
    <property type="match status" value="1"/>
</dbReference>
<name>A0A074WZG3_9PEZI</name>
<dbReference type="Gene3D" id="3.90.180.10">
    <property type="entry name" value="Medium-chain alcohol dehydrogenases, catalytic domain"/>
    <property type="match status" value="1"/>
</dbReference>
<dbReference type="GO" id="GO:0016491">
    <property type="term" value="F:oxidoreductase activity"/>
    <property type="evidence" value="ECO:0007669"/>
    <property type="project" value="UniProtKB-KW"/>
</dbReference>
<reference evidence="7 8" key="1">
    <citation type="journal article" date="2014" name="BMC Genomics">
        <title>Genome sequencing of four Aureobasidium pullulans varieties: biotechnological potential, stress tolerance, and description of new species.</title>
        <authorList>
            <person name="Gostin Ar C."/>
            <person name="Ohm R.A."/>
            <person name="Kogej T."/>
            <person name="Sonjak S."/>
            <person name="Turk M."/>
            <person name="Zajc J."/>
            <person name="Zalar P."/>
            <person name="Grube M."/>
            <person name="Sun H."/>
            <person name="Han J."/>
            <person name="Sharma A."/>
            <person name="Chiniquy J."/>
            <person name="Ngan C.Y."/>
            <person name="Lipzen A."/>
            <person name="Barry K."/>
            <person name="Grigoriev I.V."/>
            <person name="Gunde-Cimerman N."/>
        </authorList>
    </citation>
    <scope>NUCLEOTIDE SEQUENCE [LARGE SCALE GENOMIC DNA]</scope>
    <source>
        <strain evidence="7 8">CBS 147.97</strain>
    </source>
</reference>
<dbReference type="GO" id="GO:0046872">
    <property type="term" value="F:metal ion binding"/>
    <property type="evidence" value="ECO:0007669"/>
    <property type="project" value="UniProtKB-KW"/>
</dbReference>
<dbReference type="PANTHER" id="PTHR43350">
    <property type="entry name" value="NAD-DEPENDENT ALCOHOL DEHYDROGENASE"/>
    <property type="match status" value="1"/>
</dbReference>
<dbReference type="HOGENOM" id="CLU_026673_14_1_1"/>
<dbReference type="PANTHER" id="PTHR43350:SF11">
    <property type="entry name" value="ENOYL REDUCTASE (ER) DOMAIN-CONTAINING PROTEIN"/>
    <property type="match status" value="1"/>
</dbReference>
<dbReference type="InterPro" id="IPR013154">
    <property type="entry name" value="ADH-like_N"/>
</dbReference>
<dbReference type="InterPro" id="IPR013149">
    <property type="entry name" value="ADH-like_C"/>
</dbReference>
<evidence type="ECO:0000313" key="8">
    <source>
        <dbReference type="Proteomes" id="UP000027730"/>
    </source>
</evidence>
<proteinExistence type="inferred from homology"/>
<evidence type="ECO:0000313" key="7">
    <source>
        <dbReference type="EMBL" id="KEQ75147.1"/>
    </source>
</evidence>
<dbReference type="EMBL" id="KL584706">
    <property type="protein sequence ID" value="KEQ75147.1"/>
    <property type="molecule type" value="Genomic_DNA"/>
</dbReference>
<keyword evidence="4" id="KW-0862">Zinc</keyword>
<evidence type="ECO:0000256" key="2">
    <source>
        <dbReference type="ARBA" id="ARBA00008072"/>
    </source>
</evidence>
<dbReference type="FunFam" id="3.40.50.720:FF:000003">
    <property type="entry name" value="S-(hydroxymethyl)glutathione dehydrogenase"/>
    <property type="match status" value="1"/>
</dbReference>
<keyword evidence="5" id="KW-0560">Oxidoreductase</keyword>
<dbReference type="SUPFAM" id="SSF51735">
    <property type="entry name" value="NAD(P)-binding Rossmann-fold domains"/>
    <property type="match status" value="1"/>
</dbReference>
<dbReference type="RefSeq" id="XP_013428900.1">
    <property type="nucleotide sequence ID" value="XM_013573446.1"/>
</dbReference>